<organism evidence="3 4">
    <name type="scientific">Effusibacillus consociatus</name>
    <dbReference type="NCBI Taxonomy" id="1117041"/>
    <lineage>
        <taxon>Bacteria</taxon>
        <taxon>Bacillati</taxon>
        <taxon>Bacillota</taxon>
        <taxon>Bacilli</taxon>
        <taxon>Bacillales</taxon>
        <taxon>Alicyclobacillaceae</taxon>
        <taxon>Effusibacillus</taxon>
    </lineage>
</organism>
<gene>
    <name evidence="3" type="ORF">ACFO8Q_15685</name>
</gene>
<dbReference type="SUPFAM" id="SSF158791">
    <property type="entry name" value="MgtE N-terminal domain-like"/>
    <property type="match status" value="2"/>
</dbReference>
<keyword evidence="4" id="KW-1185">Reference proteome</keyword>
<evidence type="ECO:0000256" key="2">
    <source>
        <dbReference type="SAM" id="Phobius"/>
    </source>
</evidence>
<keyword evidence="1" id="KW-0175">Coiled coil</keyword>
<sequence>MEERAYGKMEWLFYIIILPLLFTSLILGLVLQFMGYNVTGKLLSVARQTPVISSIVPPDEKTKQERSEVRKLTAELDQVKKDLEQAKQTSEQYAQDLAQKEQQVAQLKQKNEQADKQESDRQAADEYWKTQAKVYSEMSPKNAAGILASLPLVEARAIIGRMTTDVKASVLEKMDPKYAALIESNAGNPNDQKSAQDHYKTTPSVYSLMSPDKAAKILSEMTAQQARMILNGMNVEAKAAILEKMDPVKAAERA</sequence>
<dbReference type="InterPro" id="IPR038076">
    <property type="entry name" value="MgtE_N_sf"/>
</dbReference>
<protein>
    <recommendedName>
        <fullName evidence="5">Magnesium transporter MgtE intracellular domain-containing protein</fullName>
    </recommendedName>
</protein>
<comment type="caution">
    <text evidence="3">The sequence shown here is derived from an EMBL/GenBank/DDBJ whole genome shotgun (WGS) entry which is preliminary data.</text>
</comment>
<proteinExistence type="predicted"/>
<feature type="transmembrane region" description="Helical" evidence="2">
    <location>
        <begin position="12"/>
        <end position="34"/>
    </location>
</feature>
<evidence type="ECO:0008006" key="5">
    <source>
        <dbReference type="Google" id="ProtNLM"/>
    </source>
</evidence>
<evidence type="ECO:0000313" key="3">
    <source>
        <dbReference type="EMBL" id="MFC4768787.1"/>
    </source>
</evidence>
<dbReference type="Proteomes" id="UP001596002">
    <property type="component" value="Unassembled WGS sequence"/>
</dbReference>
<dbReference type="RefSeq" id="WP_380026732.1">
    <property type="nucleotide sequence ID" value="NZ_JBHSHC010000112.1"/>
</dbReference>
<evidence type="ECO:0000256" key="1">
    <source>
        <dbReference type="SAM" id="Coils"/>
    </source>
</evidence>
<feature type="coiled-coil region" evidence="1">
    <location>
        <begin position="62"/>
        <end position="120"/>
    </location>
</feature>
<evidence type="ECO:0000313" key="4">
    <source>
        <dbReference type="Proteomes" id="UP001596002"/>
    </source>
</evidence>
<keyword evidence="2" id="KW-0472">Membrane</keyword>
<accession>A0ABV9Q5N0</accession>
<name>A0ABV9Q5N0_9BACL</name>
<dbReference type="Gene3D" id="1.10.220.30">
    <property type="match status" value="1"/>
</dbReference>
<dbReference type="EMBL" id="JBHSHC010000112">
    <property type="protein sequence ID" value="MFC4768787.1"/>
    <property type="molecule type" value="Genomic_DNA"/>
</dbReference>
<dbReference type="Gene3D" id="1.25.60.10">
    <property type="entry name" value="MgtE N-terminal domain-like"/>
    <property type="match status" value="1"/>
</dbReference>
<keyword evidence="2" id="KW-1133">Transmembrane helix</keyword>
<keyword evidence="2" id="KW-0812">Transmembrane</keyword>
<reference evidence="4" key="1">
    <citation type="journal article" date="2019" name="Int. J. Syst. Evol. Microbiol.">
        <title>The Global Catalogue of Microorganisms (GCM) 10K type strain sequencing project: providing services to taxonomists for standard genome sequencing and annotation.</title>
        <authorList>
            <consortium name="The Broad Institute Genomics Platform"/>
            <consortium name="The Broad Institute Genome Sequencing Center for Infectious Disease"/>
            <person name="Wu L."/>
            <person name="Ma J."/>
        </authorList>
    </citation>
    <scope>NUCLEOTIDE SEQUENCE [LARGE SCALE GENOMIC DNA]</scope>
    <source>
        <strain evidence="4">WYCCWR 12678</strain>
    </source>
</reference>